<dbReference type="RefSeq" id="WP_330502847.1">
    <property type="nucleotide sequence ID" value="NZ_JAZDUE010000001.1"/>
</dbReference>
<dbReference type="Gene3D" id="3.20.20.60">
    <property type="entry name" value="Phosphoenolpyruvate-binding domains"/>
    <property type="match status" value="2"/>
</dbReference>
<evidence type="ECO:0000256" key="9">
    <source>
        <dbReference type="ARBA" id="ARBA00022840"/>
    </source>
</evidence>
<keyword evidence="10" id="KW-0460">Magnesium</keyword>
<keyword evidence="6" id="KW-0479">Metal-binding</keyword>
<dbReference type="Proteomes" id="UP001335729">
    <property type="component" value="Unassembled WGS sequence"/>
</dbReference>
<feature type="region of interest" description="Disordered" evidence="13">
    <location>
        <begin position="243"/>
        <end position="266"/>
    </location>
</feature>
<sequence>MGIGAERRSRLTRLRDEVEALRDEALAAESSAADQLSEVQPEHRAGAVNALHYRAVRAHDLRDLQPRLAAEGLSSLGRMESGVLANLTAVIRIIDDALAETESRAADEHEDGERTDQTHVDPDEGKDMLEGNAVALLGDQPKGRSARVMVTMPSAAATDAELVHDCASAGMNLARINCAHDGPDAWRAMAGHIRDADRDIRIAMDLAGPKLRTGPIEPGPKVVKIKPRRDALGRVTSPARFWFGDGPDRSEGAAGSPAEVVPVDDHDWPGALTKGDVITLTDARERTRTLTVDQATPHGVLVTCDRTVYLTPGIVLRTDSADAVVGDLPPVEQTLRVFRGDILTLTADMTPTAPTGDGEHRIGCSLPDIFDSVAVGDRVFFDDGKIEGTVSTVPDGEMTIEITRAKSNGTKLKGQKGINLPDTALAMTAITDEDVTALDTVVELADVVNLSFVQGPDDVAALQRLLEERDATDIGIVLKIETVTGFEALPEMLLQLMRTRRVGVMIARGDLAVETGFERLAEVQEEILWLCEAAHVPVVWATQVLDSLADRGLPTRAEVTDAAAGERAECVMLNKGPHIVDAIEALTEILSRMRGHVDKKRTLMRRLGAWQAER</sequence>
<evidence type="ECO:0000256" key="5">
    <source>
        <dbReference type="ARBA" id="ARBA00022679"/>
    </source>
</evidence>
<dbReference type="InterPro" id="IPR001697">
    <property type="entry name" value="Pyr_Knase"/>
</dbReference>
<keyword evidence="12 15" id="KW-0670">Pyruvate</keyword>
<dbReference type="InterPro" id="IPR015806">
    <property type="entry name" value="Pyrv_Knase_insert_dom_sf"/>
</dbReference>
<evidence type="ECO:0000313" key="16">
    <source>
        <dbReference type="Proteomes" id="UP001335729"/>
    </source>
</evidence>
<dbReference type="PANTHER" id="PTHR11817">
    <property type="entry name" value="PYRUVATE KINASE"/>
    <property type="match status" value="1"/>
</dbReference>
<keyword evidence="5" id="KW-0808">Transferase</keyword>
<keyword evidence="11" id="KW-0324">Glycolysis</keyword>
<dbReference type="InterPro" id="IPR011037">
    <property type="entry name" value="Pyrv_Knase-like_insert_dom_sf"/>
</dbReference>
<dbReference type="EC" id="2.7.1.40" evidence="4"/>
<evidence type="ECO:0000256" key="2">
    <source>
        <dbReference type="ARBA" id="ARBA00004997"/>
    </source>
</evidence>
<evidence type="ECO:0000256" key="13">
    <source>
        <dbReference type="SAM" id="MobiDB-lite"/>
    </source>
</evidence>
<comment type="pathway">
    <text evidence="2">Carbohydrate degradation; glycolysis; pyruvate from D-glyceraldehyde 3-phosphate: step 5/5.</text>
</comment>
<dbReference type="SUPFAM" id="SSF50800">
    <property type="entry name" value="PK beta-barrel domain-like"/>
    <property type="match status" value="1"/>
</dbReference>
<protein>
    <recommendedName>
        <fullName evidence="4">pyruvate kinase</fullName>
        <ecNumber evidence="4">2.7.1.40</ecNumber>
    </recommendedName>
</protein>
<dbReference type="SUPFAM" id="SSF51621">
    <property type="entry name" value="Phosphoenolpyruvate/pyruvate domain"/>
    <property type="match status" value="1"/>
</dbReference>
<comment type="cofactor">
    <cofactor evidence="1">
        <name>K(+)</name>
        <dbReference type="ChEBI" id="CHEBI:29103"/>
    </cofactor>
</comment>
<keyword evidence="16" id="KW-1185">Reference proteome</keyword>
<evidence type="ECO:0000256" key="8">
    <source>
        <dbReference type="ARBA" id="ARBA00022777"/>
    </source>
</evidence>
<feature type="region of interest" description="Disordered" evidence="13">
    <location>
        <begin position="102"/>
        <end position="127"/>
    </location>
</feature>
<dbReference type="EMBL" id="JAZDUE010000001">
    <property type="protein sequence ID" value="MEE4021481.1"/>
    <property type="molecule type" value="Genomic_DNA"/>
</dbReference>
<evidence type="ECO:0000256" key="11">
    <source>
        <dbReference type="ARBA" id="ARBA00023152"/>
    </source>
</evidence>
<reference evidence="15 16" key="1">
    <citation type="submission" date="2024-01" db="EMBL/GenBank/DDBJ databases">
        <title>Draft genome sequence of Gordonia sp. PKS22-38.</title>
        <authorList>
            <person name="Suphannarot A."/>
            <person name="Mingma R."/>
        </authorList>
    </citation>
    <scope>NUCLEOTIDE SEQUENCE [LARGE SCALE GENOMIC DNA]</scope>
    <source>
        <strain evidence="15 16">PKS22-38</strain>
    </source>
</reference>
<comment type="caution">
    <text evidence="15">The sequence shown here is derived from an EMBL/GenBank/DDBJ whole genome shotgun (WGS) entry which is preliminary data.</text>
</comment>
<evidence type="ECO:0000256" key="1">
    <source>
        <dbReference type="ARBA" id="ARBA00001958"/>
    </source>
</evidence>
<evidence type="ECO:0000256" key="10">
    <source>
        <dbReference type="ARBA" id="ARBA00022842"/>
    </source>
</evidence>
<evidence type="ECO:0000256" key="4">
    <source>
        <dbReference type="ARBA" id="ARBA00012142"/>
    </source>
</evidence>
<dbReference type="GO" id="GO:0016301">
    <property type="term" value="F:kinase activity"/>
    <property type="evidence" value="ECO:0007669"/>
    <property type="project" value="UniProtKB-KW"/>
</dbReference>
<comment type="similarity">
    <text evidence="3">Belongs to the pyruvate kinase family.</text>
</comment>
<evidence type="ECO:0000259" key="14">
    <source>
        <dbReference type="Pfam" id="PF00224"/>
    </source>
</evidence>
<dbReference type="Pfam" id="PF00224">
    <property type="entry name" value="PK"/>
    <property type="match status" value="1"/>
</dbReference>
<dbReference type="Gene3D" id="2.40.33.10">
    <property type="entry name" value="PK beta-barrel domain-like"/>
    <property type="match status" value="2"/>
</dbReference>
<evidence type="ECO:0000313" key="15">
    <source>
        <dbReference type="EMBL" id="MEE4021481.1"/>
    </source>
</evidence>
<gene>
    <name evidence="15" type="ORF">V1Y59_00215</name>
</gene>
<keyword evidence="9" id="KW-0067">ATP-binding</keyword>
<dbReference type="NCBIfam" id="NF011314">
    <property type="entry name" value="PRK14725.1"/>
    <property type="match status" value="1"/>
</dbReference>
<evidence type="ECO:0000256" key="6">
    <source>
        <dbReference type="ARBA" id="ARBA00022723"/>
    </source>
</evidence>
<evidence type="ECO:0000256" key="3">
    <source>
        <dbReference type="ARBA" id="ARBA00008663"/>
    </source>
</evidence>
<dbReference type="InterPro" id="IPR015813">
    <property type="entry name" value="Pyrv/PenolPyrv_kinase-like_dom"/>
</dbReference>
<accession>A0ABU7MNC4</accession>
<keyword evidence="8 15" id="KW-0418">Kinase</keyword>
<evidence type="ECO:0000256" key="12">
    <source>
        <dbReference type="ARBA" id="ARBA00023317"/>
    </source>
</evidence>
<dbReference type="InterPro" id="IPR040442">
    <property type="entry name" value="Pyrv_kinase-like_dom_sf"/>
</dbReference>
<dbReference type="InterPro" id="IPR015793">
    <property type="entry name" value="Pyrv_Knase_brl"/>
</dbReference>
<evidence type="ECO:0000256" key="7">
    <source>
        <dbReference type="ARBA" id="ARBA00022741"/>
    </source>
</evidence>
<organism evidence="15 16">
    <name type="scientific">Gordonia prachuapensis</name>
    <dbReference type="NCBI Taxonomy" id="3115651"/>
    <lineage>
        <taxon>Bacteria</taxon>
        <taxon>Bacillati</taxon>
        <taxon>Actinomycetota</taxon>
        <taxon>Actinomycetes</taxon>
        <taxon>Mycobacteriales</taxon>
        <taxon>Gordoniaceae</taxon>
        <taxon>Gordonia</taxon>
    </lineage>
</organism>
<feature type="domain" description="Pyruvate kinase barrel" evidence="14">
    <location>
        <begin position="314"/>
        <end position="574"/>
    </location>
</feature>
<keyword evidence="7" id="KW-0547">Nucleotide-binding</keyword>
<name>A0ABU7MNC4_9ACTN</name>
<proteinExistence type="inferred from homology"/>